<name>A0A397HQD4_9GLOM</name>
<organism evidence="1 2">
    <name type="scientific">Diversispora epigaea</name>
    <dbReference type="NCBI Taxonomy" id="1348612"/>
    <lineage>
        <taxon>Eukaryota</taxon>
        <taxon>Fungi</taxon>
        <taxon>Fungi incertae sedis</taxon>
        <taxon>Mucoromycota</taxon>
        <taxon>Glomeromycotina</taxon>
        <taxon>Glomeromycetes</taxon>
        <taxon>Diversisporales</taxon>
        <taxon>Diversisporaceae</taxon>
        <taxon>Diversispora</taxon>
    </lineage>
</organism>
<dbReference type="EMBL" id="PQFF01000301">
    <property type="protein sequence ID" value="RHZ63514.1"/>
    <property type="molecule type" value="Genomic_DNA"/>
</dbReference>
<dbReference type="AlphaFoldDB" id="A0A397HQD4"/>
<accession>A0A397HQD4</accession>
<evidence type="ECO:0000313" key="2">
    <source>
        <dbReference type="Proteomes" id="UP000266861"/>
    </source>
</evidence>
<reference evidence="1 2" key="1">
    <citation type="submission" date="2018-08" db="EMBL/GenBank/DDBJ databases">
        <title>Genome and evolution of the arbuscular mycorrhizal fungus Diversispora epigaea (formerly Glomus versiforme) and its bacterial endosymbionts.</title>
        <authorList>
            <person name="Sun X."/>
            <person name="Fei Z."/>
            <person name="Harrison M."/>
        </authorList>
    </citation>
    <scope>NUCLEOTIDE SEQUENCE [LARGE SCALE GENOMIC DNA]</scope>
    <source>
        <strain evidence="1 2">IT104</strain>
    </source>
</reference>
<evidence type="ECO:0000313" key="1">
    <source>
        <dbReference type="EMBL" id="RHZ63514.1"/>
    </source>
</evidence>
<sequence>MGENAKIKAESLEEVKMREMIKKTMLELDGVKQAMGENAKIKAESLEEVKMREMIKKTMLELDGCLCRKSLSME</sequence>
<keyword evidence="2" id="KW-1185">Reference proteome</keyword>
<proteinExistence type="predicted"/>
<comment type="caution">
    <text evidence="1">The sequence shown here is derived from an EMBL/GenBank/DDBJ whole genome shotgun (WGS) entry which is preliminary data.</text>
</comment>
<gene>
    <name evidence="1" type="ORF">Glove_329g75</name>
</gene>
<dbReference type="Proteomes" id="UP000266861">
    <property type="component" value="Unassembled WGS sequence"/>
</dbReference>
<protein>
    <submittedName>
        <fullName evidence="1">Uncharacterized protein</fullName>
    </submittedName>
</protein>